<sequence length="168" mass="18634">MSNADPQNARILHWSVYGQSGEPPAERVVPSTDMLEATIKEPITEAWEQTIPAKDIPKLLLGYQAQAMEDKWMIYADGPDAEGRCDIHMLRSWTGHKMVTAQFVVKVDQEGAIANEDAHFTAITREVHWSPWSHADAVEQTLEVFRWVMGVELPTATAGQGGSTGEMS</sequence>
<keyword evidence="2" id="KW-1185">Reference proteome</keyword>
<dbReference type="OrthoDB" id="4521980at2759"/>
<name>A0A6H0XMS4_9PEZI</name>
<gene>
    <name evidence="1" type="ORF">AMS68_001452</name>
</gene>
<dbReference type="EMBL" id="CP051139">
    <property type="protein sequence ID" value="QIW95934.1"/>
    <property type="molecule type" value="Genomic_DNA"/>
</dbReference>
<evidence type="ECO:0000313" key="1">
    <source>
        <dbReference type="EMBL" id="QIW95934.1"/>
    </source>
</evidence>
<reference evidence="1 2" key="1">
    <citation type="journal article" date="2016" name="Sci. Rep.">
        <title>Peltaster fructicola genome reveals evolution from an invasive phytopathogen to an ectophytic parasite.</title>
        <authorList>
            <person name="Xu C."/>
            <person name="Chen H."/>
            <person name="Gleason M.L."/>
            <person name="Xu J.R."/>
            <person name="Liu H."/>
            <person name="Zhang R."/>
            <person name="Sun G."/>
        </authorList>
    </citation>
    <scope>NUCLEOTIDE SEQUENCE [LARGE SCALE GENOMIC DNA]</scope>
    <source>
        <strain evidence="1 2">LNHT1506</strain>
    </source>
</reference>
<evidence type="ECO:0000313" key="2">
    <source>
        <dbReference type="Proteomes" id="UP000503462"/>
    </source>
</evidence>
<organism evidence="1 2">
    <name type="scientific">Peltaster fructicola</name>
    <dbReference type="NCBI Taxonomy" id="286661"/>
    <lineage>
        <taxon>Eukaryota</taxon>
        <taxon>Fungi</taxon>
        <taxon>Dikarya</taxon>
        <taxon>Ascomycota</taxon>
        <taxon>Pezizomycotina</taxon>
        <taxon>Dothideomycetes</taxon>
        <taxon>Dothideomycetes incertae sedis</taxon>
        <taxon>Peltaster</taxon>
    </lineage>
</organism>
<accession>A0A6H0XMS4</accession>
<dbReference type="AlphaFoldDB" id="A0A6H0XMS4"/>
<protein>
    <submittedName>
        <fullName evidence="1">Uncharacterized protein</fullName>
    </submittedName>
</protein>
<proteinExistence type="predicted"/>
<dbReference type="Proteomes" id="UP000503462">
    <property type="component" value="Chromosome 1"/>
</dbReference>